<evidence type="ECO:0000259" key="8">
    <source>
        <dbReference type="Pfam" id="PF04116"/>
    </source>
</evidence>
<evidence type="ECO:0000256" key="7">
    <source>
        <dbReference type="SAM" id="Phobius"/>
    </source>
</evidence>
<dbReference type="InterPro" id="IPR051689">
    <property type="entry name" value="Sterol_desaturase/TMEM195"/>
</dbReference>
<feature type="domain" description="Fatty acid hydroxylase" evidence="8">
    <location>
        <begin position="132"/>
        <end position="267"/>
    </location>
</feature>
<dbReference type="PANTHER" id="PTHR21624:SF1">
    <property type="entry name" value="ALKYLGLYCEROL MONOOXYGENASE"/>
    <property type="match status" value="1"/>
</dbReference>
<comment type="caution">
    <text evidence="9">The sequence shown here is derived from an EMBL/GenBank/DDBJ whole genome shotgun (WGS) entry which is preliminary data.</text>
</comment>
<dbReference type="Proteomes" id="UP000646911">
    <property type="component" value="Unassembled WGS sequence"/>
</dbReference>
<comment type="subcellular location">
    <subcellularLocation>
        <location evidence="1">Endomembrane system</location>
        <topology evidence="1">Multi-pass membrane protein</topology>
    </subcellularLocation>
</comment>
<evidence type="ECO:0000256" key="2">
    <source>
        <dbReference type="ARBA" id="ARBA00022692"/>
    </source>
</evidence>
<keyword evidence="6 7" id="KW-0472">Membrane</keyword>
<proteinExistence type="predicted"/>
<feature type="transmembrane region" description="Helical" evidence="7">
    <location>
        <begin position="20"/>
        <end position="41"/>
    </location>
</feature>
<keyword evidence="3 7" id="KW-1133">Transmembrane helix</keyword>
<dbReference type="EMBL" id="JACOFX010000002">
    <property type="protein sequence ID" value="MBC3907500.1"/>
    <property type="molecule type" value="Genomic_DNA"/>
</dbReference>
<keyword evidence="4" id="KW-0560">Oxidoreductase</keyword>
<keyword evidence="10" id="KW-1185">Reference proteome</keyword>
<dbReference type="PANTHER" id="PTHR21624">
    <property type="entry name" value="STEROL DESATURASE-RELATED PROTEIN"/>
    <property type="match status" value="1"/>
</dbReference>
<dbReference type="InterPro" id="IPR006694">
    <property type="entry name" value="Fatty_acid_hydroxylase"/>
</dbReference>
<name>A0ABR6Z6W9_9BURK</name>
<evidence type="ECO:0000256" key="1">
    <source>
        <dbReference type="ARBA" id="ARBA00004127"/>
    </source>
</evidence>
<evidence type="ECO:0000256" key="6">
    <source>
        <dbReference type="ARBA" id="ARBA00023136"/>
    </source>
</evidence>
<dbReference type="RefSeq" id="WP_186953022.1">
    <property type="nucleotide sequence ID" value="NZ_JACOFX010000002.1"/>
</dbReference>
<keyword evidence="2 7" id="KW-0812">Transmembrane</keyword>
<gene>
    <name evidence="9" type="ORF">H8L47_07980</name>
</gene>
<evidence type="ECO:0000313" key="9">
    <source>
        <dbReference type="EMBL" id="MBC3907500.1"/>
    </source>
</evidence>
<sequence length="305" mass="34819">MELENHPRVNSIEMRSSGGILRYLAFPAIVIFVLATSYFSYAPSKEQLLTPLIFFAVFGIAFALERAYPFMPAWNGNWRANRQDGIFFLIAQPVLAIAEALALSLGVSLATHLSSSFAHTLWPTSAHIALQVILALLVHDFLPYWYHRLSHQSSGWLWHIHAIHHAPTRMYSLNFVRFHPINSFVSSFLMLLPLVALGVPGPVIFMVAIIGKTHSMLSHTNFDFRLGPLNWIFSMAELHRWHHARDMRLANANYAATMIFWDILFGTRHLPQEDIRQTELGIVNQASVPKSLWDQLCLRRPQSLR</sequence>
<protein>
    <submittedName>
        <fullName evidence="9">Sterol desaturase family protein</fullName>
    </submittedName>
</protein>
<keyword evidence="5" id="KW-0443">Lipid metabolism</keyword>
<evidence type="ECO:0000256" key="5">
    <source>
        <dbReference type="ARBA" id="ARBA00023098"/>
    </source>
</evidence>
<accession>A0ABR6Z6W9</accession>
<organism evidence="9 10">
    <name type="scientific">Undibacterium umbellatum</name>
    <dbReference type="NCBI Taxonomy" id="2762300"/>
    <lineage>
        <taxon>Bacteria</taxon>
        <taxon>Pseudomonadati</taxon>
        <taxon>Pseudomonadota</taxon>
        <taxon>Betaproteobacteria</taxon>
        <taxon>Burkholderiales</taxon>
        <taxon>Oxalobacteraceae</taxon>
        <taxon>Undibacterium</taxon>
    </lineage>
</organism>
<evidence type="ECO:0000256" key="4">
    <source>
        <dbReference type="ARBA" id="ARBA00023002"/>
    </source>
</evidence>
<reference evidence="9 10" key="1">
    <citation type="submission" date="2020-08" db="EMBL/GenBank/DDBJ databases">
        <title>Novel species isolated from subtropical streams in China.</title>
        <authorList>
            <person name="Lu H."/>
        </authorList>
    </citation>
    <scope>NUCLEOTIDE SEQUENCE [LARGE SCALE GENOMIC DNA]</scope>
    <source>
        <strain evidence="9 10">NL8W</strain>
    </source>
</reference>
<feature type="transmembrane region" description="Helical" evidence="7">
    <location>
        <begin position="47"/>
        <end position="64"/>
    </location>
</feature>
<feature type="transmembrane region" description="Helical" evidence="7">
    <location>
        <begin position="85"/>
        <end position="108"/>
    </location>
</feature>
<evidence type="ECO:0000313" key="10">
    <source>
        <dbReference type="Proteomes" id="UP000646911"/>
    </source>
</evidence>
<dbReference type="Pfam" id="PF04116">
    <property type="entry name" value="FA_hydroxylase"/>
    <property type="match status" value="1"/>
</dbReference>
<evidence type="ECO:0000256" key="3">
    <source>
        <dbReference type="ARBA" id="ARBA00022989"/>
    </source>
</evidence>
<feature type="transmembrane region" description="Helical" evidence="7">
    <location>
        <begin position="188"/>
        <end position="211"/>
    </location>
</feature>